<keyword evidence="2" id="KW-1185">Reference proteome</keyword>
<reference evidence="1 2" key="1">
    <citation type="submission" date="2020-08" db="EMBL/GenBank/DDBJ databases">
        <title>Draft genome sequence of Parasphingopyxis sp. GrpM-11.</title>
        <authorList>
            <person name="Oh J."/>
            <person name="Roh D.-H."/>
        </authorList>
    </citation>
    <scope>NUCLEOTIDE SEQUENCE [LARGE SCALE GENOMIC DNA]</scope>
    <source>
        <strain evidence="1 2">GrpM-11</strain>
    </source>
</reference>
<name>A0A842I108_9SPHN</name>
<dbReference type="EMBL" id="JACJVJ010000002">
    <property type="protein sequence ID" value="MBC2778547.1"/>
    <property type="molecule type" value="Genomic_DNA"/>
</dbReference>
<sequence length="115" mass="12594">MALQAVRLVLKSAGADGDDRQIVIDLNRDSETGISAGPFPAFGRVGHFRKAETLYPFTLMGDGRMDYGAHAQDDQRQDRLEVRKAKLTAGEAITCRVGDRADDYLIESVEPLLGD</sequence>
<dbReference type="RefSeq" id="WP_185801795.1">
    <property type="nucleotide sequence ID" value="NZ_JACJVJ010000002.1"/>
</dbReference>
<evidence type="ECO:0000313" key="2">
    <source>
        <dbReference type="Proteomes" id="UP000564378"/>
    </source>
</evidence>
<dbReference type="Proteomes" id="UP000564378">
    <property type="component" value="Unassembled WGS sequence"/>
</dbReference>
<protein>
    <submittedName>
        <fullName evidence="1">Uncharacterized protein</fullName>
    </submittedName>
</protein>
<gene>
    <name evidence="1" type="ORF">H6P80_13060</name>
</gene>
<organism evidence="1 2">
    <name type="scientific">Parasphingopyxis marina</name>
    <dbReference type="NCBI Taxonomy" id="2761622"/>
    <lineage>
        <taxon>Bacteria</taxon>
        <taxon>Pseudomonadati</taxon>
        <taxon>Pseudomonadota</taxon>
        <taxon>Alphaproteobacteria</taxon>
        <taxon>Sphingomonadales</taxon>
        <taxon>Sphingomonadaceae</taxon>
        <taxon>Parasphingopyxis</taxon>
    </lineage>
</organism>
<comment type="caution">
    <text evidence="1">The sequence shown here is derived from an EMBL/GenBank/DDBJ whole genome shotgun (WGS) entry which is preliminary data.</text>
</comment>
<dbReference type="AlphaFoldDB" id="A0A842I108"/>
<accession>A0A842I108</accession>
<evidence type="ECO:0000313" key="1">
    <source>
        <dbReference type="EMBL" id="MBC2778547.1"/>
    </source>
</evidence>
<proteinExistence type="predicted"/>